<evidence type="ECO:0000256" key="1">
    <source>
        <dbReference type="SAM" id="Phobius"/>
    </source>
</evidence>
<dbReference type="InterPro" id="IPR008407">
    <property type="entry name" value="Brnchd-chn_aa_trnsp_AzlD"/>
</dbReference>
<keyword evidence="1" id="KW-1133">Transmembrane helix</keyword>
<accession>A0A135L1C3</accession>
<proteinExistence type="predicted"/>
<evidence type="ECO:0000313" key="3">
    <source>
        <dbReference type="Proteomes" id="UP000070352"/>
    </source>
</evidence>
<keyword evidence="1" id="KW-0812">Transmembrane</keyword>
<dbReference type="Proteomes" id="UP000070352">
    <property type="component" value="Unassembled WGS sequence"/>
</dbReference>
<keyword evidence="1" id="KW-0472">Membrane</keyword>
<evidence type="ECO:0008006" key="4">
    <source>
        <dbReference type="Google" id="ProtNLM"/>
    </source>
</evidence>
<dbReference type="RefSeq" id="WP_068722525.1">
    <property type="nucleotide sequence ID" value="NZ_LSKU01000001.1"/>
</dbReference>
<sequence>MNTWILIFAMFIVTYLPRMFPMLFKQFQFPNWLNRWLKFVPYAVLGALIFPGIMEANPSHPTYGLIAGIIGAIIAWFYSNLILVVISSLMVMLFLQFIF</sequence>
<feature type="transmembrane region" description="Helical" evidence="1">
    <location>
        <begin position="6"/>
        <end position="24"/>
    </location>
</feature>
<evidence type="ECO:0000313" key="2">
    <source>
        <dbReference type="EMBL" id="KXG42765.1"/>
    </source>
</evidence>
<feature type="transmembrane region" description="Helical" evidence="1">
    <location>
        <begin position="66"/>
        <end position="95"/>
    </location>
</feature>
<organism evidence="2 3">
    <name type="scientific">Tepidibacillus decaturensis</name>
    <dbReference type="NCBI Taxonomy" id="1413211"/>
    <lineage>
        <taxon>Bacteria</taxon>
        <taxon>Bacillati</taxon>
        <taxon>Bacillota</taxon>
        <taxon>Bacilli</taxon>
        <taxon>Bacillales</taxon>
        <taxon>Bacillaceae</taxon>
        <taxon>Tepidibacillus</taxon>
    </lineage>
</organism>
<keyword evidence="3" id="KW-1185">Reference proteome</keyword>
<protein>
    <recommendedName>
        <fullName evidence="4">Branched-chain amino acid transporter</fullName>
    </recommendedName>
</protein>
<dbReference type="EMBL" id="LSKU01000001">
    <property type="protein sequence ID" value="KXG42765.1"/>
    <property type="molecule type" value="Genomic_DNA"/>
</dbReference>
<comment type="caution">
    <text evidence="2">The sequence shown here is derived from an EMBL/GenBank/DDBJ whole genome shotgun (WGS) entry which is preliminary data.</text>
</comment>
<dbReference type="STRING" id="1413211.U473_00920"/>
<dbReference type="Pfam" id="PF05437">
    <property type="entry name" value="AzlD"/>
    <property type="match status" value="1"/>
</dbReference>
<dbReference type="OrthoDB" id="9811308at2"/>
<name>A0A135L1C3_9BACI</name>
<gene>
    <name evidence="2" type="ORF">U473_00920</name>
</gene>
<feature type="transmembrane region" description="Helical" evidence="1">
    <location>
        <begin position="36"/>
        <end position="54"/>
    </location>
</feature>
<dbReference type="AlphaFoldDB" id="A0A135L1C3"/>
<reference evidence="2 3" key="1">
    <citation type="submission" date="2016-02" db="EMBL/GenBank/DDBJ databases">
        <title>Draft Genome for Tepidibacillus decaturensis nov. sp. Strain Z9, an Anaerobic, Moderately Thermophilic and Heterotrophic Bacterium from Deep Subsurface of the Illinois Basin, USA.</title>
        <authorList>
            <person name="Dong Y."/>
            <person name="Chang J.Y."/>
            <person name="Sanford R."/>
            <person name="Fouke B.W."/>
        </authorList>
    </citation>
    <scope>NUCLEOTIDE SEQUENCE [LARGE SCALE GENOMIC DNA]</scope>
    <source>
        <strain evidence="2 3">Z9</strain>
    </source>
</reference>